<dbReference type="Proteomes" id="UP000504638">
    <property type="component" value="Unplaced"/>
</dbReference>
<protein>
    <submittedName>
        <fullName evidence="2 4">Uncharacterized protein</fullName>
    </submittedName>
</protein>
<feature type="compositionally biased region" description="Basic and acidic residues" evidence="1">
    <location>
        <begin position="25"/>
        <end position="40"/>
    </location>
</feature>
<dbReference type="RefSeq" id="XP_033530811.1">
    <property type="nucleotide sequence ID" value="XM_033674099.1"/>
</dbReference>
<proteinExistence type="predicted"/>
<evidence type="ECO:0000313" key="4">
    <source>
        <dbReference type="RefSeq" id="XP_033530811.1"/>
    </source>
</evidence>
<reference evidence="4" key="3">
    <citation type="submission" date="2025-04" db="UniProtKB">
        <authorList>
            <consortium name="RefSeq"/>
        </authorList>
    </citation>
    <scope>IDENTIFICATION</scope>
    <source>
        <strain evidence="4">CBS 781.70</strain>
    </source>
</reference>
<accession>A0A6G1FTW2</accession>
<name>A0A6G1FTW2_9PEZI</name>
<feature type="compositionally biased region" description="Polar residues" evidence="1">
    <location>
        <begin position="14"/>
        <end position="24"/>
    </location>
</feature>
<feature type="region of interest" description="Disordered" evidence="1">
    <location>
        <begin position="1"/>
        <end position="40"/>
    </location>
</feature>
<dbReference type="OrthoDB" id="2520703at2759"/>
<gene>
    <name evidence="2 4" type="ORF">P152DRAFT_171940</name>
</gene>
<keyword evidence="3" id="KW-1185">Reference proteome</keyword>
<reference evidence="2 4" key="1">
    <citation type="submission" date="2020-01" db="EMBL/GenBank/DDBJ databases">
        <authorList>
            <consortium name="DOE Joint Genome Institute"/>
            <person name="Haridas S."/>
            <person name="Albert R."/>
            <person name="Binder M."/>
            <person name="Bloem J."/>
            <person name="Labutti K."/>
            <person name="Salamov A."/>
            <person name="Andreopoulos B."/>
            <person name="Baker S.E."/>
            <person name="Barry K."/>
            <person name="Bills G."/>
            <person name="Bluhm B.H."/>
            <person name="Cannon C."/>
            <person name="Castanera R."/>
            <person name="Culley D.E."/>
            <person name="Daum C."/>
            <person name="Ezra D."/>
            <person name="Gonzalez J.B."/>
            <person name="Henrissat B."/>
            <person name="Kuo A."/>
            <person name="Liang C."/>
            <person name="Lipzen A."/>
            <person name="Lutzoni F."/>
            <person name="Magnuson J."/>
            <person name="Mondo S."/>
            <person name="Nolan M."/>
            <person name="Ohm R."/>
            <person name="Pangilinan J."/>
            <person name="Park H.-J."/>
            <person name="Ramirez L."/>
            <person name="Alfaro M."/>
            <person name="Sun H."/>
            <person name="Tritt A."/>
            <person name="Yoshinaga Y."/>
            <person name="Zwiers L.-H."/>
            <person name="Turgeon B.G."/>
            <person name="Goodwin S.B."/>
            <person name="Spatafora J.W."/>
            <person name="Crous P.W."/>
            <person name="Grigoriev I.V."/>
        </authorList>
    </citation>
    <scope>NUCLEOTIDE SEQUENCE</scope>
    <source>
        <strain evidence="2 4">CBS 781.70</strain>
    </source>
</reference>
<evidence type="ECO:0000256" key="1">
    <source>
        <dbReference type="SAM" id="MobiDB-lite"/>
    </source>
</evidence>
<evidence type="ECO:0000313" key="3">
    <source>
        <dbReference type="Proteomes" id="UP000504638"/>
    </source>
</evidence>
<feature type="region of interest" description="Disordered" evidence="1">
    <location>
        <begin position="67"/>
        <end position="86"/>
    </location>
</feature>
<sequence length="685" mass="78617">MGCFRDRPVKAKPPSQQGEILSSRDTNKTPEPNRNEITDHLDKGVKPFIRFSKFLFKSRRFKDIGLKSQGQSSELPPPAISISQSTERSIQELAKTQPSKNPNQIVRSPILRLPVELIDMICYWLGQDCEDASKREEIRCLLLFRPKWTRMKRTSAAHKGLRSMLLACSKFARSAERELYRRIPLHDHNPDCITSIIRALLVDPNRRKWVEALTVEDCRVDPTRPCFLESIKHGYTADGAANQATMSLENPANAPLNGYTATRRLQDRSIFKGIKHIARQCLSRSLGPEHQQQLFEHLSQFKFPFYAELISAIKFGHEEAQLMALLTMLPNLMEFGWMPNDWLVQTNERSFCMRLFWVAGIRASGIPIPLALPVILPRLENITLQSMLTMTTHQAALMRIPGLTRLEIHDPVFEGYLPPHVHSGQLPPCMKESELPVYCSTTISSPVRELVLRDVEMTTLRDEQHVCLMLLEMPKLNSLQMSIIKGTQTRYTKGVLRLHHRTLESLEWTCSLRSDHLPLEAQVWADFCCHPRLKHITLCEGCLRRWIIESDNPLPLQIPGNLETIDFLVPSAAFTVDPSLELPGPYRVLNERWTLPAPCRELAVFLWDLLCANVEVRHPDGRVMEDFTDKSGMPKDPWGAWNWVMHNPLWKCGWAKMGISIYLQLMFECKEGDGHFVMKERMKIA</sequence>
<evidence type="ECO:0000313" key="2">
    <source>
        <dbReference type="EMBL" id="KAF1809180.1"/>
    </source>
</evidence>
<dbReference type="GeneID" id="54414669"/>
<reference evidence="4" key="2">
    <citation type="submission" date="2020-04" db="EMBL/GenBank/DDBJ databases">
        <authorList>
            <consortium name="NCBI Genome Project"/>
        </authorList>
    </citation>
    <scope>NUCLEOTIDE SEQUENCE</scope>
    <source>
        <strain evidence="4">CBS 781.70</strain>
    </source>
</reference>
<dbReference type="AlphaFoldDB" id="A0A6G1FTW2"/>
<dbReference type="EMBL" id="ML975175">
    <property type="protein sequence ID" value="KAF1809180.1"/>
    <property type="molecule type" value="Genomic_DNA"/>
</dbReference>
<organism evidence="2">
    <name type="scientific">Eremomyces bilateralis CBS 781.70</name>
    <dbReference type="NCBI Taxonomy" id="1392243"/>
    <lineage>
        <taxon>Eukaryota</taxon>
        <taxon>Fungi</taxon>
        <taxon>Dikarya</taxon>
        <taxon>Ascomycota</taxon>
        <taxon>Pezizomycotina</taxon>
        <taxon>Dothideomycetes</taxon>
        <taxon>Dothideomycetes incertae sedis</taxon>
        <taxon>Eremomycetales</taxon>
        <taxon>Eremomycetaceae</taxon>
        <taxon>Eremomyces</taxon>
    </lineage>
</organism>